<dbReference type="KEGG" id="tem:JW646_12595"/>
<dbReference type="RefSeq" id="WP_074914613.1">
    <property type="nucleotide sequence ID" value="NZ_CP081135.1"/>
</dbReference>
<reference evidence="2 3" key="1">
    <citation type="journal article" date="2023" name="Int. J. Syst. Evol. Microbiol.">
        <title>Terrisporobacter hibernicus sp. nov., isolated from bovine faeces in Northern Ireland.</title>
        <authorList>
            <person name="Mitchell M."/>
            <person name="Nguyen S.V."/>
            <person name="Connor M."/>
            <person name="Fairley D.J."/>
            <person name="Donoghue O."/>
            <person name="Marshall H."/>
            <person name="Koolman L."/>
            <person name="McMullan G."/>
            <person name="Schaffer K.E."/>
            <person name="McGrath J.W."/>
            <person name="Fanning S."/>
        </authorList>
    </citation>
    <scope>NUCLEOTIDE SEQUENCE [LARGE SCALE GENOMIC DNA]</scope>
    <source>
        <strain evidence="2 3">MCA3</strain>
    </source>
</reference>
<evidence type="ECO:0000313" key="3">
    <source>
        <dbReference type="Proteomes" id="UP001198983"/>
    </source>
</evidence>
<evidence type="ECO:0000259" key="1">
    <source>
        <dbReference type="Pfam" id="PF04961"/>
    </source>
</evidence>
<dbReference type="Gene3D" id="1.20.120.680">
    <property type="entry name" value="Formiminotetrahydrofolate cyclodeaminase monomer, up-and-down helical bundle"/>
    <property type="match status" value="1"/>
</dbReference>
<dbReference type="InterPro" id="IPR036178">
    <property type="entry name" value="Formintransfe-cycloase-like_sf"/>
</dbReference>
<evidence type="ECO:0000313" key="2">
    <source>
        <dbReference type="EMBL" id="UEL46480.1"/>
    </source>
</evidence>
<name>A0AAX2ZCP4_9FIRM</name>
<accession>A0AAX2ZCP4</accession>
<gene>
    <name evidence="2" type="ORF">JW646_12595</name>
</gene>
<dbReference type="GO" id="GO:0003824">
    <property type="term" value="F:catalytic activity"/>
    <property type="evidence" value="ECO:0007669"/>
    <property type="project" value="InterPro"/>
</dbReference>
<dbReference type="SUPFAM" id="SSF101262">
    <property type="entry name" value="Methenyltetrahydrofolate cyclohydrolase-like"/>
    <property type="match status" value="1"/>
</dbReference>
<dbReference type="EMBL" id="CP081135">
    <property type="protein sequence ID" value="UEL46480.1"/>
    <property type="molecule type" value="Genomic_DNA"/>
</dbReference>
<proteinExistence type="predicted"/>
<dbReference type="AlphaFoldDB" id="A0AAX2ZCP4"/>
<dbReference type="Pfam" id="PF04961">
    <property type="entry name" value="FTCD_C"/>
    <property type="match status" value="1"/>
</dbReference>
<protein>
    <submittedName>
        <fullName evidence="2">Cyclodeaminase/cyclohydrolase family protein</fullName>
    </submittedName>
</protein>
<sequence length="213" mass="23480">MKLIDMTVTNFTNEVDSNSPAPGGGSVAALASDIGIGLSRMMAHLSFGKKKYEALDQAVKEEFEVKFNKLGKIREEMSKLIDEDTQSFNEFMKALKMPKDTFKQITERQQAMADATLYSIKVPYKTASLSLDAMKELEFLVDNGNQNAITDIGVGTLMLCTGLEGAILNVKVNLMGLENKELAKKYADSCAEMLKQGKEVRDKILDKVHGAIE</sequence>
<dbReference type="InterPro" id="IPR007044">
    <property type="entry name" value="Cyclodeamin/CycHdrlase"/>
</dbReference>
<organism evidence="2 3">
    <name type="scientific">Terrisporobacter hibernicus</name>
    <dbReference type="NCBI Taxonomy" id="2813371"/>
    <lineage>
        <taxon>Bacteria</taxon>
        <taxon>Bacillati</taxon>
        <taxon>Bacillota</taxon>
        <taxon>Clostridia</taxon>
        <taxon>Peptostreptococcales</taxon>
        <taxon>Peptostreptococcaceae</taxon>
        <taxon>Terrisporobacter</taxon>
    </lineage>
</organism>
<feature type="domain" description="Cyclodeaminase/cyclohydrolase" evidence="1">
    <location>
        <begin position="7"/>
        <end position="191"/>
    </location>
</feature>
<keyword evidence="3" id="KW-1185">Reference proteome</keyword>
<dbReference type="Proteomes" id="UP001198983">
    <property type="component" value="Chromosome"/>
</dbReference>